<sequence length="156" mass="17053">MGSIPPCSSSNKKRLDLHLHHPLRWSNTTTPSDDEESLPSATAAKSSDQMLMMMAMMMGRERGSSFGSCGGGLSNLGSVMDHCPPTPSPVCSPMKLEKRRSKAMGKMQRKLRMTQKKAEKKRLKEQAAAAKKIATVNKAFGKISSTGKLPWMLAFL</sequence>
<comment type="similarity">
    <text evidence="1">Belongs to the remorin family.</text>
</comment>
<dbReference type="EMBL" id="CM017878">
    <property type="protein sequence ID" value="KAG1354456.1"/>
    <property type="molecule type" value="Genomic_DNA"/>
</dbReference>
<dbReference type="Pfam" id="PF03763">
    <property type="entry name" value="Remorin_C"/>
    <property type="match status" value="1"/>
</dbReference>
<dbReference type="InterPro" id="IPR005516">
    <property type="entry name" value="Remorin_C"/>
</dbReference>
<name>A0A8K0N4T0_COCNU</name>
<evidence type="ECO:0000256" key="2">
    <source>
        <dbReference type="SAM" id="MobiDB-lite"/>
    </source>
</evidence>
<evidence type="ECO:0000259" key="3">
    <source>
        <dbReference type="Pfam" id="PF03763"/>
    </source>
</evidence>
<comment type="caution">
    <text evidence="4">The sequence shown here is derived from an EMBL/GenBank/DDBJ whole genome shotgun (WGS) entry which is preliminary data.</text>
</comment>
<evidence type="ECO:0000313" key="5">
    <source>
        <dbReference type="Proteomes" id="UP000797356"/>
    </source>
</evidence>
<reference evidence="4" key="2">
    <citation type="submission" date="2019-07" db="EMBL/GenBank/DDBJ databases">
        <authorList>
            <person name="Yang Y."/>
            <person name="Bocs S."/>
            <person name="Baudouin L."/>
        </authorList>
    </citation>
    <scope>NUCLEOTIDE SEQUENCE</scope>
    <source>
        <tissue evidence="4">Spear leaf of Hainan Tall coconut</tissue>
    </source>
</reference>
<keyword evidence="5" id="KW-1185">Reference proteome</keyword>
<evidence type="ECO:0000313" key="4">
    <source>
        <dbReference type="EMBL" id="KAG1354456.1"/>
    </source>
</evidence>
<feature type="region of interest" description="Disordered" evidence="2">
    <location>
        <begin position="22"/>
        <end position="48"/>
    </location>
</feature>
<feature type="compositionally biased region" description="Polar residues" evidence="2">
    <location>
        <begin position="39"/>
        <end position="48"/>
    </location>
</feature>
<dbReference type="OrthoDB" id="785503at2759"/>
<dbReference type="AlphaFoldDB" id="A0A8K0N4T0"/>
<protein>
    <recommendedName>
        <fullName evidence="3">Remorin C-terminal domain-containing protein</fullName>
    </recommendedName>
</protein>
<proteinExistence type="inferred from homology"/>
<feature type="domain" description="Remorin C-terminal" evidence="3">
    <location>
        <begin position="94"/>
        <end position="151"/>
    </location>
</feature>
<reference evidence="4" key="1">
    <citation type="journal article" date="2017" name="Gigascience">
        <title>The genome draft of coconut (Cocos nucifera).</title>
        <authorList>
            <person name="Xiao Y."/>
            <person name="Xu P."/>
            <person name="Fan H."/>
            <person name="Baudouin L."/>
            <person name="Xia W."/>
            <person name="Bocs S."/>
            <person name="Xu J."/>
            <person name="Li Q."/>
            <person name="Guo A."/>
            <person name="Zhou L."/>
            <person name="Li J."/>
            <person name="Wu Y."/>
            <person name="Ma Z."/>
            <person name="Armero A."/>
            <person name="Issali A.E."/>
            <person name="Liu N."/>
            <person name="Peng M."/>
            <person name="Yang Y."/>
        </authorList>
    </citation>
    <scope>NUCLEOTIDE SEQUENCE</scope>
    <source>
        <tissue evidence="4">Spear leaf of Hainan Tall coconut</tissue>
    </source>
</reference>
<organism evidence="4 5">
    <name type="scientific">Cocos nucifera</name>
    <name type="common">Coconut palm</name>
    <dbReference type="NCBI Taxonomy" id="13894"/>
    <lineage>
        <taxon>Eukaryota</taxon>
        <taxon>Viridiplantae</taxon>
        <taxon>Streptophyta</taxon>
        <taxon>Embryophyta</taxon>
        <taxon>Tracheophyta</taxon>
        <taxon>Spermatophyta</taxon>
        <taxon>Magnoliopsida</taxon>
        <taxon>Liliopsida</taxon>
        <taxon>Arecaceae</taxon>
        <taxon>Arecoideae</taxon>
        <taxon>Cocoseae</taxon>
        <taxon>Attaleinae</taxon>
        <taxon>Cocos</taxon>
    </lineage>
</organism>
<dbReference type="Proteomes" id="UP000797356">
    <property type="component" value="Chromosome 7"/>
</dbReference>
<evidence type="ECO:0000256" key="1">
    <source>
        <dbReference type="ARBA" id="ARBA00005711"/>
    </source>
</evidence>
<accession>A0A8K0N4T0</accession>
<feature type="region of interest" description="Disordered" evidence="2">
    <location>
        <begin position="100"/>
        <end position="120"/>
    </location>
</feature>
<gene>
    <name evidence="4" type="ORF">COCNU_07G005680</name>
</gene>